<sequence>MQRAPLTKDEWLALEKKANDLRHLCLQTTVWAGSGHIGGGMSVMDILTVMYHRYLNLKLDDPKWEDRDRFILSKGHAGIAYAPVLCDLGWNDPEQLKTFNLTNSKMGIHLDSNKVVGVDASTGSLGHGIPIAAGTAIAARVLGKDYTTYVVTGDGELDEGSNWEGLMTIRHYNLTNCITIVDRNHCMIDGNTEDVMKLEPLPEKFTAFGLNTITCNGNDIVDLCRAIDEAHACTEKPSVIVADTVKGVGIKLTAGNYKWHYGAIDEEMAKEAAKDLDAYSAERIERCGKEFA</sequence>
<evidence type="ECO:0000256" key="3">
    <source>
        <dbReference type="ARBA" id="ARBA00022679"/>
    </source>
</evidence>
<name>A0A9D1IF19_9FIRM</name>
<dbReference type="CDD" id="cd02012">
    <property type="entry name" value="TPP_TK"/>
    <property type="match status" value="1"/>
</dbReference>
<evidence type="ECO:0000313" key="7">
    <source>
        <dbReference type="EMBL" id="HIU36290.1"/>
    </source>
</evidence>
<keyword evidence="3" id="KW-0808">Transferase</keyword>
<dbReference type="AlphaFoldDB" id="A0A9D1IF19"/>
<dbReference type="GO" id="GO:0016740">
    <property type="term" value="F:transferase activity"/>
    <property type="evidence" value="ECO:0007669"/>
    <property type="project" value="UniProtKB-KW"/>
</dbReference>
<reference evidence="7" key="2">
    <citation type="journal article" date="2021" name="PeerJ">
        <title>Extensive microbial diversity within the chicken gut microbiome revealed by metagenomics and culture.</title>
        <authorList>
            <person name="Gilroy R."/>
            <person name="Ravi A."/>
            <person name="Getino M."/>
            <person name="Pursley I."/>
            <person name="Horton D.L."/>
            <person name="Alikhan N.F."/>
            <person name="Baker D."/>
            <person name="Gharbi K."/>
            <person name="Hall N."/>
            <person name="Watson M."/>
            <person name="Adriaenssens E.M."/>
            <person name="Foster-Nyarko E."/>
            <person name="Jarju S."/>
            <person name="Secka A."/>
            <person name="Antonio M."/>
            <person name="Oren A."/>
            <person name="Chaudhuri R.R."/>
            <person name="La Ragione R."/>
            <person name="Hildebrand F."/>
            <person name="Pallen M.J."/>
        </authorList>
    </citation>
    <scope>NUCLEOTIDE SEQUENCE</scope>
    <source>
        <strain evidence="7">ChiGjej1B1-19959</strain>
    </source>
</reference>
<gene>
    <name evidence="7" type="ORF">IAC53_06795</name>
</gene>
<dbReference type="Gene3D" id="3.40.50.970">
    <property type="match status" value="1"/>
</dbReference>
<evidence type="ECO:0000256" key="2">
    <source>
        <dbReference type="ARBA" id="ARBA00007131"/>
    </source>
</evidence>
<dbReference type="InterPro" id="IPR049557">
    <property type="entry name" value="Transketolase_CS"/>
</dbReference>
<comment type="similarity">
    <text evidence="2">Belongs to the transketolase family.</text>
</comment>
<evidence type="ECO:0000256" key="5">
    <source>
        <dbReference type="ARBA" id="ARBA00023052"/>
    </source>
</evidence>
<dbReference type="GO" id="GO:0046872">
    <property type="term" value="F:metal ion binding"/>
    <property type="evidence" value="ECO:0007669"/>
    <property type="project" value="UniProtKB-KW"/>
</dbReference>
<evidence type="ECO:0000259" key="6">
    <source>
        <dbReference type="Pfam" id="PF00456"/>
    </source>
</evidence>
<accession>A0A9D1IF19</accession>
<dbReference type="PANTHER" id="PTHR47514:SF1">
    <property type="entry name" value="TRANSKETOLASE N-TERMINAL SECTION-RELATED"/>
    <property type="match status" value="1"/>
</dbReference>
<comment type="caution">
    <text evidence="7">The sequence shown here is derived from an EMBL/GenBank/DDBJ whole genome shotgun (WGS) entry which is preliminary data.</text>
</comment>
<evidence type="ECO:0000313" key="8">
    <source>
        <dbReference type="Proteomes" id="UP000824071"/>
    </source>
</evidence>
<dbReference type="InterPro" id="IPR005474">
    <property type="entry name" value="Transketolase_N"/>
</dbReference>
<feature type="domain" description="Transketolase N-terminal" evidence="6">
    <location>
        <begin position="16"/>
        <end position="274"/>
    </location>
</feature>
<evidence type="ECO:0000256" key="1">
    <source>
        <dbReference type="ARBA" id="ARBA00001964"/>
    </source>
</evidence>
<organism evidence="7 8">
    <name type="scientific">Candidatus Fimenecus excrementigallinarum</name>
    <dbReference type="NCBI Taxonomy" id="2840816"/>
    <lineage>
        <taxon>Bacteria</taxon>
        <taxon>Bacillati</taxon>
        <taxon>Bacillota</taxon>
        <taxon>Clostridia</taxon>
        <taxon>Candidatus Fimenecus</taxon>
    </lineage>
</organism>
<dbReference type="InterPro" id="IPR029061">
    <property type="entry name" value="THDP-binding"/>
</dbReference>
<keyword evidence="5" id="KW-0786">Thiamine pyrophosphate</keyword>
<dbReference type="PANTHER" id="PTHR47514">
    <property type="entry name" value="TRANSKETOLASE N-TERMINAL SECTION-RELATED"/>
    <property type="match status" value="1"/>
</dbReference>
<dbReference type="Pfam" id="PF00456">
    <property type="entry name" value="Transketolase_N"/>
    <property type="match status" value="1"/>
</dbReference>
<protein>
    <submittedName>
        <fullName evidence="7">Transketolase</fullName>
    </submittedName>
</protein>
<evidence type="ECO:0000256" key="4">
    <source>
        <dbReference type="ARBA" id="ARBA00022723"/>
    </source>
</evidence>
<reference evidence="7" key="1">
    <citation type="submission" date="2020-10" db="EMBL/GenBank/DDBJ databases">
        <authorList>
            <person name="Gilroy R."/>
        </authorList>
    </citation>
    <scope>NUCLEOTIDE SEQUENCE</scope>
    <source>
        <strain evidence="7">ChiGjej1B1-19959</strain>
    </source>
</reference>
<comment type="cofactor">
    <cofactor evidence="1">
        <name>thiamine diphosphate</name>
        <dbReference type="ChEBI" id="CHEBI:58937"/>
    </cofactor>
</comment>
<dbReference type="SUPFAM" id="SSF52518">
    <property type="entry name" value="Thiamin diphosphate-binding fold (THDP-binding)"/>
    <property type="match status" value="1"/>
</dbReference>
<dbReference type="Proteomes" id="UP000824071">
    <property type="component" value="Unassembled WGS sequence"/>
</dbReference>
<dbReference type="PROSITE" id="PS00801">
    <property type="entry name" value="TRANSKETOLASE_1"/>
    <property type="match status" value="1"/>
</dbReference>
<proteinExistence type="inferred from homology"/>
<keyword evidence="4" id="KW-0479">Metal-binding</keyword>
<dbReference type="EMBL" id="DVMW01000039">
    <property type="protein sequence ID" value="HIU36290.1"/>
    <property type="molecule type" value="Genomic_DNA"/>
</dbReference>